<keyword evidence="5 7" id="KW-0648">Protein biosynthesis</keyword>
<feature type="binding site" evidence="7">
    <location>
        <begin position="229"/>
        <end position="231"/>
    </location>
    <ligand>
        <name>L-serine</name>
        <dbReference type="ChEBI" id="CHEBI:33384"/>
    </ligand>
</feature>
<dbReference type="InterPro" id="IPR002317">
    <property type="entry name" value="Ser-tRNA-ligase_type_1"/>
</dbReference>
<feature type="binding site" evidence="7">
    <location>
        <position position="276"/>
    </location>
    <ligand>
        <name>ATP</name>
        <dbReference type="ChEBI" id="CHEBI:30616"/>
    </ligand>
</feature>
<dbReference type="InterPro" id="IPR042103">
    <property type="entry name" value="SerRS_1_N_sf"/>
</dbReference>
<feature type="binding site" evidence="9">
    <location>
        <begin position="276"/>
        <end position="279"/>
    </location>
    <ligand>
        <name>ATP</name>
        <dbReference type="ChEBI" id="CHEBI:30616"/>
    </ligand>
</feature>
<evidence type="ECO:0000256" key="6">
    <source>
        <dbReference type="ARBA" id="ARBA00023146"/>
    </source>
</evidence>
<evidence type="ECO:0000256" key="8">
    <source>
        <dbReference type="PIRSR" id="PIRSR001529-1"/>
    </source>
</evidence>
<feature type="binding site" evidence="8">
    <location>
        <position position="229"/>
    </location>
    <ligand>
        <name>L-serine</name>
        <dbReference type="ChEBI" id="CHEBI:33384"/>
    </ligand>
</feature>
<dbReference type="CDD" id="cd00770">
    <property type="entry name" value="SerRS_core"/>
    <property type="match status" value="1"/>
</dbReference>
<dbReference type="PANTHER" id="PTHR11778">
    <property type="entry name" value="SERYL-TRNA SYNTHETASE"/>
    <property type="match status" value="1"/>
</dbReference>
<dbReference type="InterPro" id="IPR033729">
    <property type="entry name" value="SerRS_core"/>
</dbReference>
<dbReference type="Pfam" id="PF00587">
    <property type="entry name" value="tRNA-synt_2b"/>
    <property type="match status" value="1"/>
</dbReference>
<dbReference type="PIRSF" id="PIRSF001529">
    <property type="entry name" value="Ser-tRNA-synth_IIa"/>
    <property type="match status" value="1"/>
</dbReference>
<dbReference type="OrthoDB" id="9804647at2"/>
<feature type="binding site" evidence="7">
    <location>
        <position position="386"/>
    </location>
    <ligand>
        <name>L-serine</name>
        <dbReference type="ChEBI" id="CHEBI:33384"/>
    </ligand>
</feature>
<dbReference type="UniPathway" id="UPA00906">
    <property type="reaction ID" value="UER00895"/>
</dbReference>
<dbReference type="EMBL" id="PUHZ01000016">
    <property type="protein sequence ID" value="PQO44949.1"/>
    <property type="molecule type" value="Genomic_DNA"/>
</dbReference>
<feature type="binding site" evidence="7 8">
    <location>
        <position position="283"/>
    </location>
    <ligand>
        <name>L-serine</name>
        <dbReference type="ChEBI" id="CHEBI:33384"/>
    </ligand>
</feature>
<feature type="binding site" evidence="7 9">
    <location>
        <begin position="350"/>
        <end position="353"/>
    </location>
    <ligand>
        <name>ATP</name>
        <dbReference type="ChEBI" id="CHEBI:30616"/>
    </ligand>
</feature>
<evidence type="ECO:0000259" key="11">
    <source>
        <dbReference type="PROSITE" id="PS50862"/>
    </source>
</evidence>
<evidence type="ECO:0000256" key="5">
    <source>
        <dbReference type="ARBA" id="ARBA00022917"/>
    </source>
</evidence>
<comment type="pathway">
    <text evidence="7">Aminoacyl-tRNA biosynthesis; selenocysteinyl-tRNA(Sec) biosynthesis; L-seryl-tRNA(Sec) from L-serine and tRNA(Sec): step 1/1.</text>
</comment>
<dbReference type="InterPro" id="IPR006195">
    <property type="entry name" value="aa-tRNA-synth_II"/>
</dbReference>
<comment type="similarity">
    <text evidence="7">Belongs to the class-II aminoacyl-tRNA synthetase family. Type-1 seryl-tRNA synthetase subfamily.</text>
</comment>
<gene>
    <name evidence="7" type="primary">serS</name>
    <name evidence="12" type="ORF">C5Y93_15515</name>
</gene>
<dbReference type="Gene3D" id="1.10.287.40">
    <property type="entry name" value="Serine-tRNA synthetase, tRNA binding domain"/>
    <property type="match status" value="1"/>
</dbReference>
<keyword evidence="2 7" id="KW-0436">Ligase</keyword>
<evidence type="ECO:0000313" key="12">
    <source>
        <dbReference type="EMBL" id="PQO44949.1"/>
    </source>
</evidence>
<comment type="subcellular location">
    <subcellularLocation>
        <location evidence="7">Cytoplasm</location>
    </subcellularLocation>
</comment>
<comment type="catalytic activity">
    <reaction evidence="7">
        <text>tRNA(Sec) + L-serine + ATP = L-seryl-tRNA(Sec) + AMP + diphosphate + H(+)</text>
        <dbReference type="Rhea" id="RHEA:42580"/>
        <dbReference type="Rhea" id="RHEA-COMP:9742"/>
        <dbReference type="Rhea" id="RHEA-COMP:10128"/>
        <dbReference type="ChEBI" id="CHEBI:15378"/>
        <dbReference type="ChEBI" id="CHEBI:30616"/>
        <dbReference type="ChEBI" id="CHEBI:33019"/>
        <dbReference type="ChEBI" id="CHEBI:33384"/>
        <dbReference type="ChEBI" id="CHEBI:78442"/>
        <dbReference type="ChEBI" id="CHEBI:78533"/>
        <dbReference type="ChEBI" id="CHEBI:456215"/>
        <dbReference type="EC" id="6.1.1.11"/>
    </reaction>
</comment>
<dbReference type="AlphaFoldDB" id="A0A2S8GKH6"/>
<proteinExistence type="inferred from homology"/>
<feature type="binding site" evidence="7 9">
    <location>
        <begin position="260"/>
        <end position="262"/>
    </location>
    <ligand>
        <name>ATP</name>
        <dbReference type="ChEBI" id="CHEBI:30616"/>
    </ligand>
</feature>
<dbReference type="SUPFAM" id="SSF55681">
    <property type="entry name" value="Class II aaRS and biotin synthetases"/>
    <property type="match status" value="1"/>
</dbReference>
<feature type="binding site" evidence="8">
    <location>
        <position position="384"/>
    </location>
    <ligand>
        <name>L-serine</name>
        <dbReference type="ChEBI" id="CHEBI:33384"/>
    </ligand>
</feature>
<keyword evidence="4 7" id="KW-0067">ATP-binding</keyword>
<evidence type="ECO:0000256" key="9">
    <source>
        <dbReference type="PIRSR" id="PIRSR001529-2"/>
    </source>
</evidence>
<feature type="binding site" evidence="8">
    <location>
        <position position="260"/>
    </location>
    <ligand>
        <name>L-serine</name>
        <dbReference type="ChEBI" id="CHEBI:33384"/>
    </ligand>
</feature>
<evidence type="ECO:0000256" key="3">
    <source>
        <dbReference type="ARBA" id="ARBA00022741"/>
    </source>
</evidence>
<dbReference type="Pfam" id="PF02403">
    <property type="entry name" value="Seryl_tRNA_N"/>
    <property type="match status" value="1"/>
</dbReference>
<sequence>MLDRKFVLENVDLVQENCVKRGVTADVAKVAALETQRRQKQQETEDFNRRANETSKLIGKASAEERPQIIEEGRKLRDQKDAAQKEVDRLDAEIVDLLRLIPNLTHPAAPIGADDQANLELRRGKTEPRKFDFKVLDHVELGEKLDLIDFESGAQVAGAGFYFLKNEAVLLELALQRYVLDLLIKEGFTPTITPDLARTEILHGVGFIPRGPETQIYSVENSDLNLVATAEITLGGMNSGKILEAEDLPKLYCGVSHCYRTEAGSAGRASRGLYRVHQFTKVEMFAFTLPDQSDATLDKFCDLECQIFDGLGIPYRVVDTATGDLGGPAYRKFDLEAWMPGRGEAGEWGEVTSTSNCTDYQARRLNIRYKTKGEKGTHFAHTLNGTAIAISRGIIAVLENYQQADGSIEIPPALRPFMGVDRIAAK</sequence>
<dbReference type="InterPro" id="IPR010978">
    <property type="entry name" value="tRNA-bd_arm"/>
</dbReference>
<evidence type="ECO:0000256" key="2">
    <source>
        <dbReference type="ARBA" id="ARBA00022598"/>
    </source>
</evidence>
<feature type="domain" description="Aminoacyl-transfer RNA synthetases class-II family profile" evidence="11">
    <location>
        <begin position="137"/>
        <end position="416"/>
    </location>
</feature>
<dbReference type="EC" id="6.1.1.11" evidence="7"/>
<name>A0A2S8GKH6_9BACT</name>
<dbReference type="PROSITE" id="PS50862">
    <property type="entry name" value="AA_TRNA_LIGASE_II"/>
    <property type="match status" value="1"/>
</dbReference>
<comment type="subunit">
    <text evidence="7">Homodimer. The tRNA molecule binds across the dimer.</text>
</comment>
<evidence type="ECO:0000256" key="4">
    <source>
        <dbReference type="ARBA" id="ARBA00022840"/>
    </source>
</evidence>
<evidence type="ECO:0000256" key="7">
    <source>
        <dbReference type="HAMAP-Rule" id="MF_00176"/>
    </source>
</evidence>
<dbReference type="SUPFAM" id="SSF46589">
    <property type="entry name" value="tRNA-binding arm"/>
    <property type="match status" value="1"/>
</dbReference>
<feature type="region of interest" description="Disordered" evidence="10">
    <location>
        <begin position="35"/>
        <end position="64"/>
    </location>
</feature>
<dbReference type="Gene3D" id="3.30.930.10">
    <property type="entry name" value="Bira Bifunctional Protein, Domain 2"/>
    <property type="match status" value="1"/>
</dbReference>
<comment type="domain">
    <text evidence="7">Consists of two distinct domains, a catalytic core and a N-terminal extension that is involved in tRNA binding.</text>
</comment>
<accession>A0A2S8GKH6</accession>
<comment type="function">
    <text evidence="7">Catalyzes the attachment of serine to tRNA(Ser). Is also able to aminoacylate tRNA(Sec) with serine, to form the misacylated tRNA L-seryl-tRNA(Sec), which will be further converted into selenocysteinyl-tRNA(Sec).</text>
</comment>
<protein>
    <recommendedName>
        <fullName evidence="7">Serine--tRNA ligase</fullName>
        <ecNumber evidence="7">6.1.1.11</ecNumber>
    </recommendedName>
    <alternativeName>
        <fullName evidence="7">Seryl-tRNA synthetase</fullName>
        <shortName evidence="7">SerRS</shortName>
    </alternativeName>
    <alternativeName>
        <fullName evidence="7">Seryl-tRNA(Ser/Sec) synthetase</fullName>
    </alternativeName>
</protein>
<dbReference type="PRINTS" id="PR00981">
    <property type="entry name" value="TRNASYNTHSER"/>
</dbReference>
<dbReference type="HAMAP" id="MF_00176">
    <property type="entry name" value="Ser_tRNA_synth_type1"/>
    <property type="match status" value="1"/>
</dbReference>
<feature type="compositionally biased region" description="Basic and acidic residues" evidence="10">
    <location>
        <begin position="35"/>
        <end position="53"/>
    </location>
</feature>
<dbReference type="NCBIfam" id="TIGR00414">
    <property type="entry name" value="serS"/>
    <property type="match status" value="1"/>
</dbReference>
<keyword evidence="3 7" id="KW-0547">Nucleotide-binding</keyword>
<evidence type="ECO:0000256" key="1">
    <source>
        <dbReference type="ARBA" id="ARBA00022490"/>
    </source>
</evidence>
<feature type="site" description="Important for serine binding" evidence="8">
    <location>
        <position position="386"/>
    </location>
</feature>
<dbReference type="GO" id="GO:0005524">
    <property type="term" value="F:ATP binding"/>
    <property type="evidence" value="ECO:0007669"/>
    <property type="project" value="UniProtKB-UniRule"/>
</dbReference>
<dbReference type="InterPro" id="IPR015866">
    <property type="entry name" value="Ser-tRNA-synth_1_N"/>
</dbReference>
<keyword evidence="6 7" id="KW-0030">Aminoacyl-tRNA synthetase</keyword>
<evidence type="ECO:0000256" key="10">
    <source>
        <dbReference type="SAM" id="MobiDB-lite"/>
    </source>
</evidence>
<keyword evidence="1 7" id="KW-0963">Cytoplasm</keyword>
<dbReference type="GO" id="GO:0004828">
    <property type="term" value="F:serine-tRNA ligase activity"/>
    <property type="evidence" value="ECO:0007669"/>
    <property type="project" value="UniProtKB-UniRule"/>
</dbReference>
<evidence type="ECO:0000313" key="13">
    <source>
        <dbReference type="Proteomes" id="UP000237819"/>
    </source>
</evidence>
<dbReference type="RefSeq" id="WP_105336349.1">
    <property type="nucleotide sequence ID" value="NZ_PUHZ01000016.1"/>
</dbReference>
<organism evidence="12 13">
    <name type="scientific">Blastopirellula marina</name>
    <dbReference type="NCBI Taxonomy" id="124"/>
    <lineage>
        <taxon>Bacteria</taxon>
        <taxon>Pseudomonadati</taxon>
        <taxon>Planctomycetota</taxon>
        <taxon>Planctomycetia</taxon>
        <taxon>Pirellulales</taxon>
        <taxon>Pirellulaceae</taxon>
        <taxon>Blastopirellula</taxon>
    </lineage>
</organism>
<reference evidence="12 13" key="1">
    <citation type="submission" date="2018-02" db="EMBL/GenBank/DDBJ databases">
        <title>Comparative genomes isolates from brazilian mangrove.</title>
        <authorList>
            <person name="Araujo J.E."/>
            <person name="Taketani R.G."/>
            <person name="Silva M.C.P."/>
            <person name="Loureco M.V."/>
            <person name="Andreote F.D."/>
        </authorList>
    </citation>
    <scope>NUCLEOTIDE SEQUENCE [LARGE SCALE GENOMIC DNA]</scope>
    <source>
        <strain evidence="12 13">Nap-Phe MGV</strain>
    </source>
</reference>
<dbReference type="InterPro" id="IPR045864">
    <property type="entry name" value="aa-tRNA-synth_II/BPL/LPL"/>
</dbReference>
<dbReference type="GO" id="GO:0006434">
    <property type="term" value="P:seryl-tRNA aminoacylation"/>
    <property type="evidence" value="ECO:0007669"/>
    <property type="project" value="UniProtKB-UniRule"/>
</dbReference>
<dbReference type="GO" id="GO:0016260">
    <property type="term" value="P:selenocysteine biosynthetic process"/>
    <property type="evidence" value="ECO:0007669"/>
    <property type="project" value="UniProtKB-UniRule"/>
</dbReference>
<comment type="caution">
    <text evidence="12">The sequence shown here is derived from an EMBL/GenBank/DDBJ whole genome shotgun (WGS) entry which is preliminary data.</text>
</comment>
<comment type="catalytic activity">
    <reaction evidence="7">
        <text>tRNA(Ser) + L-serine + ATP = L-seryl-tRNA(Ser) + AMP + diphosphate + H(+)</text>
        <dbReference type="Rhea" id="RHEA:12292"/>
        <dbReference type="Rhea" id="RHEA-COMP:9669"/>
        <dbReference type="Rhea" id="RHEA-COMP:9703"/>
        <dbReference type="ChEBI" id="CHEBI:15378"/>
        <dbReference type="ChEBI" id="CHEBI:30616"/>
        <dbReference type="ChEBI" id="CHEBI:33019"/>
        <dbReference type="ChEBI" id="CHEBI:33384"/>
        <dbReference type="ChEBI" id="CHEBI:78442"/>
        <dbReference type="ChEBI" id="CHEBI:78533"/>
        <dbReference type="ChEBI" id="CHEBI:456215"/>
        <dbReference type="EC" id="6.1.1.11"/>
    </reaction>
</comment>
<dbReference type="InterPro" id="IPR002314">
    <property type="entry name" value="aa-tRNA-synt_IIb"/>
</dbReference>
<dbReference type="GO" id="GO:0005737">
    <property type="term" value="C:cytoplasm"/>
    <property type="evidence" value="ECO:0007669"/>
    <property type="project" value="UniProtKB-SubCell"/>
</dbReference>
<dbReference type="Proteomes" id="UP000237819">
    <property type="component" value="Unassembled WGS sequence"/>
</dbReference>